<evidence type="ECO:0000313" key="5">
    <source>
        <dbReference type="EMBL" id="PXF41106.1"/>
    </source>
</evidence>
<proteinExistence type="predicted"/>
<evidence type="ECO:0000256" key="2">
    <source>
        <dbReference type="ARBA" id="ARBA00022448"/>
    </source>
</evidence>
<dbReference type="GO" id="GO:0016973">
    <property type="term" value="P:poly(A)+ mRNA export from nucleus"/>
    <property type="evidence" value="ECO:0007669"/>
    <property type="project" value="TreeGrafter"/>
</dbReference>
<evidence type="ECO:0000256" key="4">
    <source>
        <dbReference type="SAM" id="MobiDB-lite"/>
    </source>
</evidence>
<keyword evidence="6" id="KW-1185">Reference proteome</keyword>
<evidence type="ECO:0000313" key="6">
    <source>
        <dbReference type="Proteomes" id="UP000247409"/>
    </source>
</evidence>
<feature type="region of interest" description="Disordered" evidence="4">
    <location>
        <begin position="567"/>
        <end position="593"/>
    </location>
</feature>
<dbReference type="GO" id="GO:0017056">
    <property type="term" value="F:structural constituent of nuclear pore"/>
    <property type="evidence" value="ECO:0007669"/>
    <property type="project" value="InterPro"/>
</dbReference>
<dbReference type="EMBL" id="NBIV01000234">
    <property type="protein sequence ID" value="PXF41106.1"/>
    <property type="molecule type" value="Genomic_DNA"/>
</dbReference>
<name>A0A2V3IG84_9FLOR</name>
<evidence type="ECO:0000256" key="3">
    <source>
        <dbReference type="ARBA" id="ARBA00023242"/>
    </source>
</evidence>
<dbReference type="PANTHER" id="PTHR13405:SF11">
    <property type="entry name" value="NUCLEAR PORE COMPLEX PROTEIN NUP133"/>
    <property type="match status" value="1"/>
</dbReference>
<dbReference type="InterPro" id="IPR037624">
    <property type="entry name" value="Nup133-like"/>
</dbReference>
<dbReference type="GO" id="GO:0031080">
    <property type="term" value="C:nuclear pore outer ring"/>
    <property type="evidence" value="ECO:0007669"/>
    <property type="project" value="TreeGrafter"/>
</dbReference>
<dbReference type="GO" id="GO:0006606">
    <property type="term" value="P:protein import into nucleus"/>
    <property type="evidence" value="ECO:0007669"/>
    <property type="project" value="TreeGrafter"/>
</dbReference>
<dbReference type="GO" id="GO:0000972">
    <property type="term" value="P:transcription-dependent tethering of RNA polymerase II gene DNA at nuclear periphery"/>
    <property type="evidence" value="ECO:0007669"/>
    <property type="project" value="TreeGrafter"/>
</dbReference>
<comment type="caution">
    <text evidence="5">The sequence shown here is derived from an EMBL/GenBank/DDBJ whole genome shotgun (WGS) entry which is preliminary data.</text>
</comment>
<keyword evidence="2" id="KW-0813">Transport</keyword>
<dbReference type="Proteomes" id="UP000247409">
    <property type="component" value="Unassembled WGS sequence"/>
</dbReference>
<sequence>MTSFAHVANADYPAHVEDLLADHPSEPVSVAAVAGFAVIANSTSQALLFGIAAGAELDAVPIPIQALPDNRPPALSVWLSETRGDVVECVGVAVLSSDGVLRVFRRLPVSTTGVPTCQEIRVLASLNQSAGTDACIALRVVHVLRAKALFVFGSRNSAAIVSLRGARLEVRPLQQSVPSDRSSLRFGSAFYSAMRALSIGIGGKDDDWANGCGIHQLVGSVVLKDCVILTRSGGEVEKWGMRGLVWAFNVFDVVLGRDSRNRAEGAGITSDGTLVVLVRHWAQGSQARQIVCFDVRRNEPPRQIEMREPIRAIESESDSPCFMVISGDTAYLYLEESRTLAWLSVARGVSSDGQVRGSTPIEYCSKVLSFVDASYGMPDAASKGGVTACLHSAGVWVASSSVPAPISMDIAEDPRSHDSVHASLSILWRAFVQYKASQRGAAKASLRGLMHSLAGFKVQEALSQVMQRTSRKIITSVEDLDKDPMALLVDTELEKKQANHNMFLRMLGDGNLFSQIRPDAPSIAEDRIWDAITTSSKFSILTDNEKLAAAVCLRRLENSLTTVPAERHAVPRSIRNNDDEPNATPKASVSDADDGIEKHDAEFLKTVFRLLRNKRSSDSARHRNPDLTWLYRHPSEFHIFLPALYQCMAKGLSKLKIDRNTSAELEVGEGESCRRELKSIILLSCDAAATIVQGSLDAREENYELFSNGRNELTLIDNWVWDKKMCREILWKVAECTLSHSRRLPTSEKPRILRAATVVIDEYLRSSESGLASMRYASQGANITNGQKRRRLDADHETSEWGVEVRQALDILRQYGLDDDAFRLAEKYGDFGTMLSLRVQSIEFDSFMNDSLQKFGDEFAFYAFKWLEQKGEIHLLLRGMPGDSSGSDVSHREGRSERLKTLLSEYLQRDREQYTNLAWMHWFFSNDLSTGVEVLLRQIAVLSKPEKKGSASNSLSLCSIAKLALHAAERENLSIPNQEEQLSIIIARLFLNSVQEEFGSEHDSILRGEALVRRIIEESSSESENLAKRVVQALRVVEVCQTIGDSSVQKLGDYIWRRCVERQSQIWIPLAQDVSGVNDVHLREKLMSTALFRAAQDADVPSSDILNVVERGSFGGSEFVAAGCADAVTRLVRTTVALATW</sequence>
<comment type="subcellular location">
    <subcellularLocation>
        <location evidence="1">Nucleus</location>
    </subcellularLocation>
</comment>
<gene>
    <name evidence="5" type="ORF">BWQ96_09138</name>
</gene>
<accession>A0A2V3IG84</accession>
<reference evidence="5 6" key="1">
    <citation type="journal article" date="2018" name="Mol. Biol. Evol.">
        <title>Analysis of the draft genome of the red seaweed Gracilariopsis chorda provides insights into genome size evolution in Rhodophyta.</title>
        <authorList>
            <person name="Lee J."/>
            <person name="Yang E.C."/>
            <person name="Graf L."/>
            <person name="Yang J.H."/>
            <person name="Qiu H."/>
            <person name="Zel Zion U."/>
            <person name="Chan C.X."/>
            <person name="Stephens T.G."/>
            <person name="Weber A.P.M."/>
            <person name="Boo G.H."/>
            <person name="Boo S.M."/>
            <person name="Kim K.M."/>
            <person name="Shin Y."/>
            <person name="Jung M."/>
            <person name="Lee S.J."/>
            <person name="Yim H.S."/>
            <person name="Lee J.H."/>
            <person name="Bhattacharya D."/>
            <person name="Yoon H.S."/>
        </authorList>
    </citation>
    <scope>NUCLEOTIDE SEQUENCE [LARGE SCALE GENOMIC DNA]</scope>
    <source>
        <strain evidence="5 6">SKKU-2015</strain>
        <tissue evidence="5">Whole body</tissue>
    </source>
</reference>
<dbReference type="PANTHER" id="PTHR13405">
    <property type="entry name" value="NUCLEAR PORE COMPLEX PROTEIN NUP133"/>
    <property type="match status" value="1"/>
</dbReference>
<protein>
    <submittedName>
        <fullName evidence="5">Uncharacterized protein</fullName>
    </submittedName>
</protein>
<keyword evidence="3" id="KW-0539">Nucleus</keyword>
<dbReference type="AlphaFoldDB" id="A0A2V3IG84"/>
<organism evidence="5 6">
    <name type="scientific">Gracilariopsis chorda</name>
    <dbReference type="NCBI Taxonomy" id="448386"/>
    <lineage>
        <taxon>Eukaryota</taxon>
        <taxon>Rhodophyta</taxon>
        <taxon>Florideophyceae</taxon>
        <taxon>Rhodymeniophycidae</taxon>
        <taxon>Gracilariales</taxon>
        <taxon>Gracilariaceae</taxon>
        <taxon>Gracilariopsis</taxon>
    </lineage>
</organism>
<evidence type="ECO:0000256" key="1">
    <source>
        <dbReference type="ARBA" id="ARBA00004123"/>
    </source>
</evidence>
<dbReference type="OrthoDB" id="103454at2759"/>